<dbReference type="InterPro" id="IPR050577">
    <property type="entry name" value="MAPR/NEUFC/NENF-like"/>
</dbReference>
<dbReference type="InterPro" id="IPR036400">
    <property type="entry name" value="Cyt_B5-like_heme/steroid_sf"/>
</dbReference>
<dbReference type="EMBL" id="QGMJ01000572">
    <property type="protein sequence ID" value="TVY35004.1"/>
    <property type="molecule type" value="Genomic_DNA"/>
</dbReference>
<dbReference type="PANTHER" id="PTHR10281">
    <property type="entry name" value="MEMBRANE-ASSOCIATED PROGESTERONE RECEPTOR COMPONENT-RELATED"/>
    <property type="match status" value="1"/>
</dbReference>
<organism evidence="4 5">
    <name type="scientific">Lachnellula subtilissima</name>
    <dbReference type="NCBI Taxonomy" id="602034"/>
    <lineage>
        <taxon>Eukaryota</taxon>
        <taxon>Fungi</taxon>
        <taxon>Dikarya</taxon>
        <taxon>Ascomycota</taxon>
        <taxon>Pezizomycotina</taxon>
        <taxon>Leotiomycetes</taxon>
        <taxon>Helotiales</taxon>
        <taxon>Lachnaceae</taxon>
        <taxon>Lachnellula</taxon>
    </lineage>
</organism>
<keyword evidence="5" id="KW-1185">Reference proteome</keyword>
<accession>A0A8H8U871</accession>
<sequence length="281" mass="31531">MPDIRQRKPAASNDSDKPVSKEVLKKEDGSGFPFLDILRALVFVLLASSALSYFVTGESFTWGVQRPKWSRLDVMKAYMVNPPALPFLPFPPQLNYNFHPTIYNPISNYEYKIQAGPKQYTDADLARYDGSNPDLPILLAINGTIYDVSAGRKFYGPGGSYSFFAGADASRAFVTNCFTEDRNPDLRGAELAFIPRDDAEVDGLYKSGELKNIKALEKRNAKLEVHKALKHWVDFFENNPKYTKIGRVKREPGWETKGPLQTLCEKAEAARPSARARPEGK</sequence>
<dbReference type="PANTHER" id="PTHR10281:SF76">
    <property type="entry name" value="CALCUTTA CUP-RELATED"/>
    <property type="match status" value="1"/>
</dbReference>
<dbReference type="OrthoDB" id="10257697at2759"/>
<evidence type="ECO:0000313" key="5">
    <source>
        <dbReference type="Proteomes" id="UP000462212"/>
    </source>
</evidence>
<evidence type="ECO:0000313" key="4">
    <source>
        <dbReference type="EMBL" id="TVY35004.1"/>
    </source>
</evidence>
<dbReference type="FunFam" id="3.10.120.10:FF:000018">
    <property type="entry name" value="Heme/steroid binding domain protein, putative"/>
    <property type="match status" value="1"/>
</dbReference>
<comment type="similarity">
    <text evidence="1">Belongs to the cytochrome b5 family. MAPR subfamily.</text>
</comment>
<feature type="domain" description="Cytochrome b5 heme-binding" evidence="3">
    <location>
        <begin position="120"/>
        <end position="211"/>
    </location>
</feature>
<dbReference type="GO" id="GO:0016020">
    <property type="term" value="C:membrane"/>
    <property type="evidence" value="ECO:0007669"/>
    <property type="project" value="TreeGrafter"/>
</dbReference>
<dbReference type="SMART" id="SM01117">
    <property type="entry name" value="Cyt-b5"/>
    <property type="match status" value="1"/>
</dbReference>
<evidence type="ECO:0000256" key="1">
    <source>
        <dbReference type="ARBA" id="ARBA00038357"/>
    </source>
</evidence>
<dbReference type="Proteomes" id="UP000462212">
    <property type="component" value="Unassembled WGS sequence"/>
</dbReference>
<evidence type="ECO:0000256" key="2">
    <source>
        <dbReference type="SAM" id="MobiDB-lite"/>
    </source>
</evidence>
<dbReference type="GO" id="GO:0012505">
    <property type="term" value="C:endomembrane system"/>
    <property type="evidence" value="ECO:0007669"/>
    <property type="project" value="TreeGrafter"/>
</dbReference>
<feature type="region of interest" description="Disordered" evidence="2">
    <location>
        <begin position="253"/>
        <end position="281"/>
    </location>
</feature>
<dbReference type="AlphaFoldDB" id="A0A8H8U871"/>
<proteinExistence type="inferred from homology"/>
<gene>
    <name evidence="4" type="primary">dap1</name>
    <name evidence="4" type="ORF">LSUB1_G006320</name>
</gene>
<dbReference type="Gene3D" id="3.10.120.10">
    <property type="entry name" value="Cytochrome b5-like heme/steroid binding domain"/>
    <property type="match status" value="1"/>
</dbReference>
<protein>
    <submittedName>
        <fullName evidence="4">Cytochrome P450 regulator</fullName>
    </submittedName>
</protein>
<dbReference type="Pfam" id="PF00173">
    <property type="entry name" value="Cyt-b5"/>
    <property type="match status" value="1"/>
</dbReference>
<comment type="caution">
    <text evidence="4">The sequence shown here is derived from an EMBL/GenBank/DDBJ whole genome shotgun (WGS) entry which is preliminary data.</text>
</comment>
<feature type="region of interest" description="Disordered" evidence="2">
    <location>
        <begin position="1"/>
        <end position="22"/>
    </location>
</feature>
<evidence type="ECO:0000259" key="3">
    <source>
        <dbReference type="SMART" id="SM01117"/>
    </source>
</evidence>
<name>A0A8H8U871_9HELO</name>
<dbReference type="SUPFAM" id="SSF55856">
    <property type="entry name" value="Cytochrome b5-like heme/steroid binding domain"/>
    <property type="match status" value="1"/>
</dbReference>
<reference evidence="4 5" key="1">
    <citation type="submission" date="2018-05" db="EMBL/GenBank/DDBJ databases">
        <title>Genome sequencing and assembly of the regulated plant pathogen Lachnellula willkommii and related sister species for the development of diagnostic species identification markers.</title>
        <authorList>
            <person name="Giroux E."/>
            <person name="Bilodeau G."/>
        </authorList>
    </citation>
    <scope>NUCLEOTIDE SEQUENCE [LARGE SCALE GENOMIC DNA]</scope>
    <source>
        <strain evidence="4 5">CBS 197.66</strain>
    </source>
</reference>
<dbReference type="InterPro" id="IPR001199">
    <property type="entry name" value="Cyt_B5-like_heme/steroid-bd"/>
</dbReference>